<accession>A0ABP8DPH8</accession>
<feature type="transmembrane region" description="Helical" evidence="7">
    <location>
        <begin position="202"/>
        <end position="224"/>
    </location>
</feature>
<proteinExistence type="predicted"/>
<comment type="subcellular location">
    <subcellularLocation>
        <location evidence="1">Cell membrane</location>
        <topology evidence="1">Multi-pass membrane protein</topology>
    </subcellularLocation>
</comment>
<feature type="transmembrane region" description="Helical" evidence="7">
    <location>
        <begin position="121"/>
        <end position="139"/>
    </location>
</feature>
<dbReference type="EMBL" id="BAABAT010000043">
    <property type="protein sequence ID" value="GAA4260916.1"/>
    <property type="molecule type" value="Genomic_DNA"/>
</dbReference>
<evidence type="ECO:0000313" key="9">
    <source>
        <dbReference type="Proteomes" id="UP001500620"/>
    </source>
</evidence>
<feature type="transmembrane region" description="Helical" evidence="7">
    <location>
        <begin position="151"/>
        <end position="171"/>
    </location>
</feature>
<dbReference type="Pfam" id="PF01891">
    <property type="entry name" value="CbiM"/>
    <property type="match status" value="1"/>
</dbReference>
<name>A0ABP8DPH8_9ACTN</name>
<protein>
    <submittedName>
        <fullName evidence="8">Cobalt transporter CbiM</fullName>
    </submittedName>
</protein>
<evidence type="ECO:0000313" key="8">
    <source>
        <dbReference type="EMBL" id="GAA4260916.1"/>
    </source>
</evidence>
<gene>
    <name evidence="8" type="primary">cbiM</name>
    <name evidence="8" type="ORF">GCM10022255_091470</name>
</gene>
<dbReference type="PANTHER" id="PTHR34229">
    <property type="entry name" value="METAL TRANSPORT PROTEIN HI_1621-RELATED"/>
    <property type="match status" value="1"/>
</dbReference>
<comment type="caution">
    <text evidence="8">The sequence shown here is derived from an EMBL/GenBank/DDBJ whole genome shotgun (WGS) entry which is preliminary data.</text>
</comment>
<feature type="transmembrane region" description="Helical" evidence="7">
    <location>
        <begin position="83"/>
        <end position="109"/>
    </location>
</feature>
<dbReference type="Proteomes" id="UP001500620">
    <property type="component" value="Unassembled WGS sequence"/>
</dbReference>
<feature type="transmembrane region" description="Helical" evidence="7">
    <location>
        <begin position="321"/>
        <end position="346"/>
    </location>
</feature>
<keyword evidence="9" id="KW-1185">Reference proteome</keyword>
<dbReference type="InterPro" id="IPR002751">
    <property type="entry name" value="CbiM/NikMN"/>
</dbReference>
<dbReference type="Gene3D" id="1.10.1760.20">
    <property type="match status" value="1"/>
</dbReference>
<dbReference type="NCBIfam" id="NF008873">
    <property type="entry name" value="PRK11909.1"/>
    <property type="match status" value="1"/>
</dbReference>
<evidence type="ECO:0000256" key="7">
    <source>
        <dbReference type="SAM" id="Phobius"/>
    </source>
</evidence>
<keyword evidence="4 7" id="KW-0812">Transmembrane</keyword>
<evidence type="ECO:0000256" key="2">
    <source>
        <dbReference type="ARBA" id="ARBA00022448"/>
    </source>
</evidence>
<evidence type="ECO:0000256" key="4">
    <source>
        <dbReference type="ARBA" id="ARBA00022692"/>
    </source>
</evidence>
<keyword evidence="2" id="KW-0813">Transport</keyword>
<evidence type="ECO:0000256" key="6">
    <source>
        <dbReference type="ARBA" id="ARBA00023136"/>
    </source>
</evidence>
<organism evidence="8 9">
    <name type="scientific">Dactylosporangium darangshiense</name>
    <dbReference type="NCBI Taxonomy" id="579108"/>
    <lineage>
        <taxon>Bacteria</taxon>
        <taxon>Bacillati</taxon>
        <taxon>Actinomycetota</taxon>
        <taxon>Actinomycetes</taxon>
        <taxon>Micromonosporales</taxon>
        <taxon>Micromonosporaceae</taxon>
        <taxon>Dactylosporangium</taxon>
    </lineage>
</organism>
<feature type="transmembrane region" description="Helical" evidence="7">
    <location>
        <begin position="50"/>
        <end position="71"/>
    </location>
</feature>
<keyword evidence="5 7" id="KW-1133">Transmembrane helix</keyword>
<keyword evidence="6 7" id="KW-0472">Membrane</keyword>
<evidence type="ECO:0000256" key="3">
    <source>
        <dbReference type="ARBA" id="ARBA00022475"/>
    </source>
</evidence>
<keyword evidence="3" id="KW-1003">Cell membrane</keyword>
<reference evidence="9" key="1">
    <citation type="journal article" date="2019" name="Int. J. Syst. Evol. Microbiol.">
        <title>The Global Catalogue of Microorganisms (GCM) 10K type strain sequencing project: providing services to taxonomists for standard genome sequencing and annotation.</title>
        <authorList>
            <consortium name="The Broad Institute Genomics Platform"/>
            <consortium name="The Broad Institute Genome Sequencing Center for Infectious Disease"/>
            <person name="Wu L."/>
            <person name="Ma J."/>
        </authorList>
    </citation>
    <scope>NUCLEOTIDE SEQUENCE [LARGE SCALE GENOMIC DNA]</scope>
    <source>
        <strain evidence="9">JCM 17441</strain>
    </source>
</reference>
<evidence type="ECO:0000256" key="1">
    <source>
        <dbReference type="ARBA" id="ARBA00004651"/>
    </source>
</evidence>
<dbReference type="PANTHER" id="PTHR34229:SF1">
    <property type="entry name" value="METAL TRANSPORT PROTEIN HI_1621-RELATED"/>
    <property type="match status" value="1"/>
</dbReference>
<feature type="transmembrane region" description="Helical" evidence="7">
    <location>
        <begin position="256"/>
        <end position="279"/>
    </location>
</feature>
<sequence length="373" mass="39223">MRAAPGVGEDIMHIPDGYLSPQTSAVFGVAMLPLWWQAARRVKKVVKSRYVPLVALGAAFSFVVMMFNIPIPDGTTAHAVGGGLIAILLGPWAACIAVSIALLIQALFFGDGGILAFPANAFNMAVVLPFVAYGVYRLLTRNTALTSGRRVWAGAVGAYVGLNMSALATAIEFGIQPDLFHKADGTPLYAPFHLSQAIPAMMFAHLIIAGFVEGVLTAGVVAYLQRANVPLLRINAPEVPLTEAEVRRKPVNPLRAALVALGITAVISPLGLLAPGGAFGEDTPEDLDLAKYHLSAVPEGLAKYTDFWGNTLLPGYGDGSWWQYILSALIGVVVVAAVVFGTTWLIGKVRGGEREAEDLDSPPVSAAAAAPQS</sequence>
<evidence type="ECO:0000256" key="5">
    <source>
        <dbReference type="ARBA" id="ARBA00022989"/>
    </source>
</evidence>